<protein>
    <submittedName>
        <fullName evidence="2">Uncharacterized protein</fullName>
    </submittedName>
</protein>
<proteinExistence type="predicted"/>
<keyword evidence="1" id="KW-1185">Reference proteome</keyword>
<accession>A0AAF5D5K1</accession>
<evidence type="ECO:0000313" key="2">
    <source>
        <dbReference type="WBParaSite" id="TCONS_00006183.p1"/>
    </source>
</evidence>
<name>A0AAF5D5K1_STRER</name>
<dbReference type="WBParaSite" id="TCONS_00006183.p1">
    <property type="protein sequence ID" value="TCONS_00006183.p1"/>
    <property type="gene ID" value="XLOC_004357"/>
</dbReference>
<reference evidence="2" key="1">
    <citation type="submission" date="2024-02" db="UniProtKB">
        <authorList>
            <consortium name="WormBaseParasite"/>
        </authorList>
    </citation>
    <scope>IDENTIFICATION</scope>
</reference>
<organism evidence="1 2">
    <name type="scientific">Strongyloides stercoralis</name>
    <name type="common">Threadworm</name>
    <dbReference type="NCBI Taxonomy" id="6248"/>
    <lineage>
        <taxon>Eukaryota</taxon>
        <taxon>Metazoa</taxon>
        <taxon>Ecdysozoa</taxon>
        <taxon>Nematoda</taxon>
        <taxon>Chromadorea</taxon>
        <taxon>Rhabditida</taxon>
        <taxon>Tylenchina</taxon>
        <taxon>Panagrolaimomorpha</taxon>
        <taxon>Strongyloidoidea</taxon>
        <taxon>Strongyloididae</taxon>
        <taxon>Strongyloides</taxon>
    </lineage>
</organism>
<sequence length="181" mass="21171">MNISKTIYIKKGDFPRPPITNYYYDNPNDFKVNKVLPIDRSYVTNKEKTEDDEYITIKSDKNHNNINNIIMQLKKGDINNKNYGDENLFFCKHNHIQPNIYQDNLENMIGHRELISTTFGQCICKNNCHDCIKKRKCLNIPIINLDDDTDDSNDCKKTLVIERFKFGPCLGSHKECFGINK</sequence>
<dbReference type="Proteomes" id="UP000035681">
    <property type="component" value="Unplaced"/>
</dbReference>
<evidence type="ECO:0000313" key="1">
    <source>
        <dbReference type="Proteomes" id="UP000035681"/>
    </source>
</evidence>
<dbReference type="AlphaFoldDB" id="A0AAF5D5K1"/>